<evidence type="ECO:0000256" key="3">
    <source>
        <dbReference type="ARBA" id="ARBA00022741"/>
    </source>
</evidence>
<keyword evidence="5" id="KW-0648">Protein biosynthesis</keyword>
<dbReference type="Gene3D" id="3.30.930.10">
    <property type="entry name" value="Bira Bifunctional Protein, Domain 2"/>
    <property type="match status" value="1"/>
</dbReference>
<feature type="binding site" evidence="8">
    <location>
        <position position="137"/>
    </location>
    <ligand>
        <name>L-histidine</name>
        <dbReference type="ChEBI" id="CHEBI:57595"/>
    </ligand>
</feature>
<accession>A0A3E3DGC5</accession>
<dbReference type="GO" id="GO:0005524">
    <property type="term" value="F:ATP binding"/>
    <property type="evidence" value="ECO:0007669"/>
    <property type="project" value="UniProtKB-KW"/>
</dbReference>
<keyword evidence="10" id="KW-0436">Ligase</keyword>
<dbReference type="GO" id="GO:0005737">
    <property type="term" value="C:cytoplasm"/>
    <property type="evidence" value="ECO:0007669"/>
    <property type="project" value="UniProtKB-UniRule"/>
</dbReference>
<name>A0A3E3DGC5_9FIRM</name>
<dbReference type="InterPro" id="IPR006195">
    <property type="entry name" value="aa-tRNA-synth_II"/>
</dbReference>
<dbReference type="AlphaFoldDB" id="A0A3E3DGC5"/>
<gene>
    <name evidence="10" type="primary">hisS</name>
    <name evidence="10" type="ORF">DWX31_23895</name>
</gene>
<keyword evidence="3" id="KW-0547">Nucleotide-binding</keyword>
<evidence type="ECO:0000256" key="2">
    <source>
        <dbReference type="ARBA" id="ARBA00012815"/>
    </source>
</evidence>
<dbReference type="PROSITE" id="PS50862">
    <property type="entry name" value="AA_TRNA_LIGASE_II"/>
    <property type="match status" value="1"/>
</dbReference>
<feature type="binding site" evidence="8">
    <location>
        <position position="123"/>
    </location>
    <ligand>
        <name>L-histidine</name>
        <dbReference type="ChEBI" id="CHEBI:57595"/>
    </ligand>
</feature>
<dbReference type="GO" id="GO:0016740">
    <property type="term" value="F:transferase activity"/>
    <property type="evidence" value="ECO:0007669"/>
    <property type="project" value="UniProtKB-ARBA"/>
</dbReference>
<evidence type="ECO:0000256" key="1">
    <source>
        <dbReference type="ARBA" id="ARBA00008226"/>
    </source>
</evidence>
<dbReference type="InterPro" id="IPR045864">
    <property type="entry name" value="aa-tRNA-synth_II/BPL/LPL"/>
</dbReference>
<proteinExistence type="inferred from homology"/>
<dbReference type="Pfam" id="PF13393">
    <property type="entry name" value="tRNA-synt_His"/>
    <property type="match status" value="1"/>
</dbReference>
<keyword evidence="4" id="KW-0067">ATP-binding</keyword>
<sequence length="419" mass="46703">MALKKKPVTGMKDILPAEMAVREYVMNQIRETYGGFGFNSIETPCVEHIENLTSKQGGDNEKLIFKIMKRGDKLHLDTAETENDLADSGLRYDLTVPLCRYYSNNAATLPAPFKALQMGSVWRADKPQRGRFRQFVQCDIDILGDPTRLAEIELILATTTLLGKVGFKGYHVRINDRNILKGMASYCGFPEESFDQVFIILDKMDKIGMEGARAELLEAGYEKEKIDRYLALFGSVTPDAAGVRSIGETLKDVMDPEMAENLAAIMDSVNSIATSQFDIIFDPTLVRGMSYYTGTIYEIQVDGFPGSLGGGGRYDKMIGKFTGMETPACGFSIGFERIITILMEEGFTVPGSTEKKAFLIEKGVSADVMTAAIQEAMDERAKGVCVLVSQMNKNKKFQKENLQKEGYTEFKEFYREALK</sequence>
<dbReference type="Proteomes" id="UP000261023">
    <property type="component" value="Unassembled WGS sequence"/>
</dbReference>
<evidence type="ECO:0000313" key="11">
    <source>
        <dbReference type="Proteomes" id="UP000261023"/>
    </source>
</evidence>
<feature type="domain" description="Aminoacyl-transfer RNA synthetases class-II family profile" evidence="9">
    <location>
        <begin position="21"/>
        <end position="350"/>
    </location>
</feature>
<evidence type="ECO:0000256" key="8">
    <source>
        <dbReference type="PIRSR" id="PIRSR001549-1"/>
    </source>
</evidence>
<dbReference type="InterPro" id="IPR004516">
    <property type="entry name" value="HisRS/HisZ"/>
</dbReference>
<comment type="similarity">
    <text evidence="1">Belongs to the class-II aminoacyl-tRNA synthetase family.</text>
</comment>
<dbReference type="EC" id="6.1.1.21" evidence="2 7"/>
<dbReference type="InterPro" id="IPR015807">
    <property type="entry name" value="His-tRNA-ligase"/>
</dbReference>
<evidence type="ECO:0000256" key="7">
    <source>
        <dbReference type="NCBIfam" id="TIGR00442"/>
    </source>
</evidence>
<feature type="binding site" evidence="8">
    <location>
        <position position="141"/>
    </location>
    <ligand>
        <name>L-histidine</name>
        <dbReference type="ChEBI" id="CHEBI:57595"/>
    </ligand>
</feature>
<dbReference type="CDD" id="cd00773">
    <property type="entry name" value="HisRS-like_core"/>
    <property type="match status" value="1"/>
</dbReference>
<comment type="caution">
    <text evidence="10">The sequence shown here is derived from an EMBL/GenBank/DDBJ whole genome shotgun (WGS) entry which is preliminary data.</text>
</comment>
<dbReference type="RefSeq" id="WP_025531189.1">
    <property type="nucleotide sequence ID" value="NZ_QTJW01000019.1"/>
</dbReference>
<dbReference type="InterPro" id="IPR041715">
    <property type="entry name" value="HisRS-like_core"/>
</dbReference>
<dbReference type="GO" id="GO:0004821">
    <property type="term" value="F:histidine-tRNA ligase activity"/>
    <property type="evidence" value="ECO:0007669"/>
    <property type="project" value="UniProtKB-UniRule"/>
</dbReference>
<dbReference type="GO" id="GO:0006427">
    <property type="term" value="P:histidyl-tRNA aminoacylation"/>
    <property type="evidence" value="ECO:0007669"/>
    <property type="project" value="UniProtKB-UniRule"/>
</dbReference>
<feature type="binding site" evidence="8">
    <location>
        <begin position="291"/>
        <end position="292"/>
    </location>
    <ligand>
        <name>L-histidine</name>
        <dbReference type="ChEBI" id="CHEBI:57595"/>
    </ligand>
</feature>
<dbReference type="PANTHER" id="PTHR11476:SF7">
    <property type="entry name" value="HISTIDINE--TRNA LIGASE"/>
    <property type="match status" value="1"/>
</dbReference>
<dbReference type="OrthoDB" id="9800814at2"/>
<dbReference type="GO" id="GO:0140096">
    <property type="term" value="F:catalytic activity, acting on a protein"/>
    <property type="evidence" value="ECO:0007669"/>
    <property type="project" value="UniProtKB-ARBA"/>
</dbReference>
<dbReference type="SUPFAM" id="SSF55681">
    <property type="entry name" value="Class II aaRS and biotin synthetases"/>
    <property type="match status" value="1"/>
</dbReference>
<evidence type="ECO:0000256" key="5">
    <source>
        <dbReference type="ARBA" id="ARBA00022917"/>
    </source>
</evidence>
<evidence type="ECO:0000313" key="10">
    <source>
        <dbReference type="EMBL" id="RGD68039.1"/>
    </source>
</evidence>
<dbReference type="EMBL" id="QTJW01000019">
    <property type="protein sequence ID" value="RGD68039.1"/>
    <property type="molecule type" value="Genomic_DNA"/>
</dbReference>
<feature type="binding site" evidence="8">
    <location>
        <position position="287"/>
    </location>
    <ligand>
        <name>L-histidine</name>
        <dbReference type="ChEBI" id="CHEBI:57595"/>
    </ligand>
</feature>
<dbReference type="PANTHER" id="PTHR11476">
    <property type="entry name" value="HISTIDYL-TRNA SYNTHETASE"/>
    <property type="match status" value="1"/>
</dbReference>
<evidence type="ECO:0000259" key="9">
    <source>
        <dbReference type="PROSITE" id="PS50862"/>
    </source>
</evidence>
<dbReference type="PIRSF" id="PIRSF001549">
    <property type="entry name" value="His-tRNA_synth"/>
    <property type="match status" value="1"/>
</dbReference>
<evidence type="ECO:0000256" key="4">
    <source>
        <dbReference type="ARBA" id="ARBA00022840"/>
    </source>
</evidence>
<reference evidence="10 11" key="1">
    <citation type="submission" date="2018-08" db="EMBL/GenBank/DDBJ databases">
        <title>A genome reference for cultivated species of the human gut microbiota.</title>
        <authorList>
            <person name="Zou Y."/>
            <person name="Xue W."/>
            <person name="Luo G."/>
        </authorList>
    </citation>
    <scope>NUCLEOTIDE SEQUENCE [LARGE SCALE GENOMIC DNA]</scope>
    <source>
        <strain evidence="10 11">AF19-13AC</strain>
    </source>
</reference>
<comment type="catalytic activity">
    <reaction evidence="6">
        <text>tRNA(His) + L-histidine + ATP = L-histidyl-tRNA(His) + AMP + diphosphate + H(+)</text>
        <dbReference type="Rhea" id="RHEA:17313"/>
        <dbReference type="Rhea" id="RHEA-COMP:9665"/>
        <dbReference type="Rhea" id="RHEA-COMP:9689"/>
        <dbReference type="ChEBI" id="CHEBI:15378"/>
        <dbReference type="ChEBI" id="CHEBI:30616"/>
        <dbReference type="ChEBI" id="CHEBI:33019"/>
        <dbReference type="ChEBI" id="CHEBI:57595"/>
        <dbReference type="ChEBI" id="CHEBI:78442"/>
        <dbReference type="ChEBI" id="CHEBI:78527"/>
        <dbReference type="ChEBI" id="CHEBI:456215"/>
        <dbReference type="EC" id="6.1.1.21"/>
    </reaction>
</comment>
<protein>
    <recommendedName>
        <fullName evidence="2 7">Histidine--tRNA ligase</fullName>
        <ecNumber evidence="2 7">6.1.1.21</ecNumber>
    </recommendedName>
</protein>
<evidence type="ECO:0000256" key="6">
    <source>
        <dbReference type="ARBA" id="ARBA00047639"/>
    </source>
</evidence>
<dbReference type="NCBIfam" id="TIGR00442">
    <property type="entry name" value="hisS"/>
    <property type="match status" value="1"/>
</dbReference>
<organism evidence="10 11">
    <name type="scientific">Hungatella hathewayi</name>
    <dbReference type="NCBI Taxonomy" id="154046"/>
    <lineage>
        <taxon>Bacteria</taxon>
        <taxon>Bacillati</taxon>
        <taxon>Bacillota</taxon>
        <taxon>Clostridia</taxon>
        <taxon>Lachnospirales</taxon>
        <taxon>Lachnospiraceae</taxon>
        <taxon>Hungatella</taxon>
    </lineage>
</organism>
<feature type="binding site" evidence="8">
    <location>
        <begin position="93"/>
        <end position="95"/>
    </location>
    <ligand>
        <name>L-histidine</name>
        <dbReference type="ChEBI" id="CHEBI:57595"/>
    </ligand>
</feature>